<keyword evidence="4" id="KW-0547">Nucleotide-binding</keyword>
<dbReference type="Gene3D" id="3.40.50.300">
    <property type="entry name" value="P-loop containing nucleotide triphosphate hydrolases"/>
    <property type="match status" value="1"/>
</dbReference>
<dbReference type="OrthoDB" id="4519042at2"/>
<evidence type="ECO:0000256" key="1">
    <source>
        <dbReference type="ARBA" id="ARBA00022612"/>
    </source>
</evidence>
<protein>
    <submittedName>
        <fullName evidence="4">ATP-binding protein</fullName>
    </submittedName>
</protein>
<keyword evidence="5" id="KW-1185">Reference proteome</keyword>
<proteinExistence type="predicted"/>
<feature type="compositionally biased region" description="Basic and acidic residues" evidence="2">
    <location>
        <begin position="462"/>
        <end position="472"/>
    </location>
</feature>
<accession>A0A5C6TU38</accession>
<dbReference type="AlphaFoldDB" id="A0A5C6TU38"/>
<evidence type="ECO:0000313" key="5">
    <source>
        <dbReference type="Proteomes" id="UP000321249"/>
    </source>
</evidence>
<dbReference type="InterPro" id="IPR035421">
    <property type="entry name" value="Terminase_6C"/>
</dbReference>
<dbReference type="GO" id="GO:0005524">
    <property type="term" value="F:ATP binding"/>
    <property type="evidence" value="ECO:0007669"/>
    <property type="project" value="UniProtKB-KW"/>
</dbReference>
<organism evidence="4 5">
    <name type="scientific">Allosphingosinicella ginsenosidimutans</name>
    <dbReference type="NCBI Taxonomy" id="1176539"/>
    <lineage>
        <taxon>Bacteria</taxon>
        <taxon>Pseudomonadati</taxon>
        <taxon>Pseudomonadota</taxon>
        <taxon>Alphaproteobacteria</taxon>
        <taxon>Sphingomonadales</taxon>
        <taxon>Sphingomonadaceae</taxon>
        <taxon>Allosphingosinicella</taxon>
    </lineage>
</organism>
<keyword evidence="1" id="KW-1188">Viral release from host cell</keyword>
<gene>
    <name evidence="4" type="ORF">FRZ32_09905</name>
</gene>
<dbReference type="Pfam" id="PF03237">
    <property type="entry name" value="Terminase_6N"/>
    <property type="match status" value="1"/>
</dbReference>
<name>A0A5C6TU38_9SPHN</name>
<dbReference type="Pfam" id="PF17289">
    <property type="entry name" value="Terminase_6C"/>
    <property type="match status" value="1"/>
</dbReference>
<reference evidence="4 5" key="1">
    <citation type="journal article" date="2015" name="J. Microbiol.">
        <title>Sphingosinicella ginsenosidimutans sp. nov., with ginsenoside converting activity.</title>
        <authorList>
            <person name="Kim J.K."/>
            <person name="Kang M.S."/>
            <person name="Park S.C."/>
            <person name="Kim K.M."/>
            <person name="Choi K."/>
            <person name="Yoon M.H."/>
            <person name="Im W.T."/>
        </authorList>
    </citation>
    <scope>NUCLEOTIDE SEQUENCE [LARGE SCALE GENOMIC DNA]</scope>
    <source>
        <strain evidence="4 5">BS-11</strain>
    </source>
</reference>
<keyword evidence="4" id="KW-0067">ATP-binding</keyword>
<dbReference type="Gene3D" id="3.30.420.240">
    <property type="match status" value="1"/>
</dbReference>
<dbReference type="EMBL" id="VOQQ01000001">
    <property type="protein sequence ID" value="TXC63943.1"/>
    <property type="molecule type" value="Genomic_DNA"/>
</dbReference>
<evidence type="ECO:0000259" key="3">
    <source>
        <dbReference type="Pfam" id="PF17289"/>
    </source>
</evidence>
<dbReference type="InterPro" id="IPR027417">
    <property type="entry name" value="P-loop_NTPase"/>
</dbReference>
<comment type="caution">
    <text evidence="4">The sequence shown here is derived from an EMBL/GenBank/DDBJ whole genome shotgun (WGS) entry which is preliminary data.</text>
</comment>
<evidence type="ECO:0000313" key="4">
    <source>
        <dbReference type="EMBL" id="TXC63943.1"/>
    </source>
</evidence>
<evidence type="ECO:0000256" key="2">
    <source>
        <dbReference type="SAM" id="MobiDB-lite"/>
    </source>
</evidence>
<dbReference type="RefSeq" id="WP_147043349.1">
    <property type="nucleotide sequence ID" value="NZ_BAABIR010000001.1"/>
</dbReference>
<feature type="region of interest" description="Disordered" evidence="2">
    <location>
        <begin position="435"/>
        <end position="472"/>
    </location>
</feature>
<dbReference type="Proteomes" id="UP000321249">
    <property type="component" value="Unassembled WGS sequence"/>
</dbReference>
<feature type="domain" description="Terminase large subunit gp17-like C-terminal" evidence="3">
    <location>
        <begin position="283"/>
        <end position="430"/>
    </location>
</feature>
<sequence length="500" mass="53267">MKVPRWREWRDEIEACPQAELQRRVRRLGQEMLDAFGPAWVMNAHEEQLPPEGDDWRIWLMMAGRGFGKTRAGAEWVSALARMNPTLRIALVGATIEEVARVMVRGQSGLIAVAAADEDVIWRPSAGVLTFASGAQAFAYSGANPEGLRGPEHHVAWCDEIAKWARADETWDNLMLGLRLGPRPMVLATTTPRPVALVRRLIAEAKTTRGRTADNRHLPPDFVAAMTARYGGTRLGRQELDGELIEEVEGALWTRALIERCRAGPPLNPLPQAGGEALRRVVVGVDPPASAGGDACGIVVCGAAADGMLLVLDDRSACGLGPDGWARAVVAAAQDWGAERVIAETNQGGEMVAAMLRGVDAALPVRSVKARYGKAQRAEPVAALFEAGKAGFAGAFPELEDELCGLLRGGGYDGPGRSPDRADAMVWAMTELMPGTSGAPRRSLPPPSLLKGRGDWTSSKGHSGERHEMVRPEGRPGCRAAFFVCGHGGAVGGGAVAAEL</sequence>